<dbReference type="PANTHER" id="PTHR31005:SF10">
    <property type="entry name" value="DUF4140 DOMAIN-CONTAINING PROTEIN"/>
    <property type="match status" value="1"/>
</dbReference>
<dbReference type="NCBIfam" id="TIGR02231">
    <property type="entry name" value="mucoidy inhibitor MuiA family protein"/>
    <property type="match status" value="1"/>
</dbReference>
<dbReference type="InterPro" id="IPR025554">
    <property type="entry name" value="DUF4140"/>
</dbReference>
<dbReference type="InterPro" id="IPR037291">
    <property type="entry name" value="DUF4139"/>
</dbReference>
<dbReference type="Pfam" id="PF13600">
    <property type="entry name" value="DUF4140"/>
    <property type="match status" value="1"/>
</dbReference>
<reference evidence="5 6" key="1">
    <citation type="submission" date="2024-10" db="EMBL/GenBank/DDBJ databases">
        <authorList>
            <person name="Kim D."/>
        </authorList>
    </citation>
    <scope>NUCLEOTIDE SEQUENCE [LARGE SCALE GENOMIC DNA]</scope>
    <source>
        <strain evidence="5">BH-2024</strain>
    </source>
</reference>
<evidence type="ECO:0008006" key="7">
    <source>
        <dbReference type="Google" id="ProtNLM"/>
    </source>
</evidence>
<evidence type="ECO:0000313" key="6">
    <source>
        <dbReference type="Proteomes" id="UP001620626"/>
    </source>
</evidence>
<accession>A0ABD2L4L1</accession>
<evidence type="ECO:0000313" key="5">
    <source>
        <dbReference type="EMBL" id="KAL3110165.1"/>
    </source>
</evidence>
<dbReference type="Proteomes" id="UP001620626">
    <property type="component" value="Unassembled WGS sequence"/>
</dbReference>
<feature type="domain" description="DUF4139" evidence="3">
    <location>
        <begin position="490"/>
        <end position="820"/>
    </location>
</feature>
<feature type="region of interest" description="Disordered" evidence="2">
    <location>
        <begin position="547"/>
        <end position="567"/>
    </location>
</feature>
<dbReference type="AlphaFoldDB" id="A0ABD2L4L1"/>
<keyword evidence="1" id="KW-0175">Coiled coil</keyword>
<feature type="compositionally biased region" description="Low complexity" evidence="2">
    <location>
        <begin position="594"/>
        <end position="616"/>
    </location>
</feature>
<evidence type="ECO:0000259" key="3">
    <source>
        <dbReference type="Pfam" id="PF13598"/>
    </source>
</evidence>
<feature type="domain" description="DUF4140" evidence="4">
    <location>
        <begin position="201"/>
        <end position="302"/>
    </location>
</feature>
<dbReference type="PANTHER" id="PTHR31005">
    <property type="entry name" value="DUF4139 DOMAIN-CONTAINING PROTEIN"/>
    <property type="match status" value="1"/>
</dbReference>
<comment type="caution">
    <text evidence="5">The sequence shown here is derived from an EMBL/GenBank/DDBJ whole genome shotgun (WGS) entry which is preliminary data.</text>
</comment>
<proteinExistence type="predicted"/>
<feature type="coiled-coil region" evidence="1">
    <location>
        <begin position="267"/>
        <end position="305"/>
    </location>
</feature>
<gene>
    <name evidence="5" type="ORF">niasHT_015768</name>
</gene>
<dbReference type="InterPro" id="IPR011935">
    <property type="entry name" value="CHP02231"/>
</dbReference>
<dbReference type="Pfam" id="PF13598">
    <property type="entry name" value="DUF4139"/>
    <property type="match status" value="1"/>
</dbReference>
<feature type="region of interest" description="Disordered" evidence="2">
    <location>
        <begin position="594"/>
        <end position="617"/>
    </location>
</feature>
<organism evidence="5 6">
    <name type="scientific">Heterodera trifolii</name>
    <dbReference type="NCBI Taxonomy" id="157864"/>
    <lineage>
        <taxon>Eukaryota</taxon>
        <taxon>Metazoa</taxon>
        <taxon>Ecdysozoa</taxon>
        <taxon>Nematoda</taxon>
        <taxon>Chromadorea</taxon>
        <taxon>Rhabditida</taxon>
        <taxon>Tylenchina</taxon>
        <taxon>Tylenchomorpha</taxon>
        <taxon>Tylenchoidea</taxon>
        <taxon>Heteroderidae</taxon>
        <taxon>Heteroderinae</taxon>
        <taxon>Heterodera</taxon>
    </lineage>
</organism>
<protein>
    <recommendedName>
        <fullName evidence="7">DUF4139 domain-containing protein</fullName>
    </recommendedName>
</protein>
<evidence type="ECO:0000256" key="2">
    <source>
        <dbReference type="SAM" id="MobiDB-lite"/>
    </source>
</evidence>
<evidence type="ECO:0000259" key="4">
    <source>
        <dbReference type="Pfam" id="PF13600"/>
    </source>
</evidence>
<keyword evidence="6" id="KW-1185">Reference proteome</keyword>
<sequence>MPHFEFLVVYDQSSTNVQQDDSFNRQNLYLASAEDGIWPRERDGGDIIDQQTAKEWNSQWKSERTIANAKDKWSEKPKITEMSTHSAIIRFIILRDDGGSNFNAKRQKWANWGEKRSKWGEGSSKNKTKLGKLKIKMAIDDDLERTKRLNLRGEGILSMSFSRSISSDAVPLSPHSLISRRGFPSLPTVVLEARDLATKSVVVFKERAEVKRLIALEQVASGKTLIRVKNVSPMVSRESIRVEGQRGALILEVEYEETPQLSGGWDGDELEKQLERETNELELRIAELNDQIEVLQRRLDVLDGVAKQIGKNAIVSTETESPRRCQVTMPNTVPNVVLSQQKGNTAQTNNGTNQQQVAVAPASLFLLCEDSMKNLTSFLDYYGKTAGETRREMREKNKQMGELKERHLRTEWELNKRRGRMEYDKNRRAIGVLIEVPEASLDVELHLIYQVFGCSWRPAYSLRASTSGGVLNGSVGDQKEGEGEEEDCSEAVLLSYHGMVEQNTDEDWDNVELILSTALPCSTSAIPALPTVTAMLQRTALSGFRSRNVSSASNRRKPNSRLATVSQEELDAGIGSFDYNELVDAHHLQQQLQQQLQTRGLSAHGSGSEQGSSASADQIPSTHFQVDQHCSIPADGQQHKVDIAHIELTPTLWHECVPSRLCSAFVSAQLVNSSQLPLLPGPLSVFFNNTFTSTTHLNLVLPGEEFRCLLGVDPALKVEYKRAQLSNQQVGFMSRSCLCTHEQVISLRNAKASQSCRVTVREPIPKAADEKIKISLLQPDLKAQRAEARLLAKESQLEWTVKLGPGEQRELSVKWTAEYPAQESVLLSSSSAPSAFVQPLASTQLLAGRTH</sequence>
<evidence type="ECO:0000256" key="1">
    <source>
        <dbReference type="SAM" id="Coils"/>
    </source>
</evidence>
<name>A0ABD2L4L1_9BILA</name>
<dbReference type="EMBL" id="JBICBT010000549">
    <property type="protein sequence ID" value="KAL3110165.1"/>
    <property type="molecule type" value="Genomic_DNA"/>
</dbReference>